<evidence type="ECO:0000313" key="3">
    <source>
        <dbReference type="EMBL" id="EGS20262.1"/>
    </source>
</evidence>
<keyword evidence="1" id="KW-0175">Coiled coil</keyword>
<dbReference type="OrthoDB" id="3883941at2759"/>
<gene>
    <name evidence="3" type="ORF">CTHT_0040010</name>
</gene>
<dbReference type="EMBL" id="GL988042">
    <property type="protein sequence ID" value="EGS20262.1"/>
    <property type="molecule type" value="Genomic_DNA"/>
</dbReference>
<dbReference type="GeneID" id="18258039"/>
<proteinExistence type="predicted"/>
<organism evidence="4">
    <name type="scientific">Chaetomium thermophilum (strain DSM 1495 / CBS 144.50 / IMI 039719)</name>
    <name type="common">Thermochaetoides thermophila</name>
    <dbReference type="NCBI Taxonomy" id="759272"/>
    <lineage>
        <taxon>Eukaryota</taxon>
        <taxon>Fungi</taxon>
        <taxon>Dikarya</taxon>
        <taxon>Ascomycota</taxon>
        <taxon>Pezizomycotina</taxon>
        <taxon>Sordariomycetes</taxon>
        <taxon>Sordariomycetidae</taxon>
        <taxon>Sordariales</taxon>
        <taxon>Chaetomiaceae</taxon>
        <taxon>Thermochaetoides</taxon>
    </lineage>
</organism>
<name>G0S8Q9_CHATD</name>
<feature type="coiled-coil region" evidence="1">
    <location>
        <begin position="362"/>
        <end position="411"/>
    </location>
</feature>
<evidence type="ECO:0000256" key="1">
    <source>
        <dbReference type="SAM" id="Coils"/>
    </source>
</evidence>
<protein>
    <submittedName>
        <fullName evidence="3">Uncharacterized protein</fullName>
    </submittedName>
</protein>
<keyword evidence="2" id="KW-0812">Transmembrane</keyword>
<dbReference type="AlphaFoldDB" id="G0S8Q9"/>
<evidence type="ECO:0000256" key="2">
    <source>
        <dbReference type="SAM" id="Phobius"/>
    </source>
</evidence>
<dbReference type="KEGG" id="cthr:CTHT_0040010"/>
<dbReference type="eggNOG" id="ENOG502RHGF">
    <property type="taxonomic scope" value="Eukaryota"/>
</dbReference>
<keyword evidence="2" id="KW-0472">Membrane</keyword>
<reference evidence="3 4" key="1">
    <citation type="journal article" date="2011" name="Cell">
        <title>Insight into structure and assembly of the nuclear pore complex by utilizing the genome of a eukaryotic thermophile.</title>
        <authorList>
            <person name="Amlacher S."/>
            <person name="Sarges P."/>
            <person name="Flemming D."/>
            <person name="van Noort V."/>
            <person name="Kunze R."/>
            <person name="Devos D.P."/>
            <person name="Arumugam M."/>
            <person name="Bork P."/>
            <person name="Hurt E."/>
        </authorList>
    </citation>
    <scope>NUCLEOTIDE SEQUENCE [LARGE SCALE GENOMIC DNA]</scope>
    <source>
        <strain evidence="4">DSM 1495 / CBS 144.50 / IMI 039719</strain>
    </source>
</reference>
<keyword evidence="4" id="KW-1185">Reference proteome</keyword>
<dbReference type="OMA" id="QIMDNHP"/>
<dbReference type="Proteomes" id="UP000008066">
    <property type="component" value="Unassembled WGS sequence"/>
</dbReference>
<feature type="transmembrane region" description="Helical" evidence="2">
    <location>
        <begin position="39"/>
        <end position="59"/>
    </location>
</feature>
<sequence>MLTSRITRRIPSQASRLLHLPTRRFQSSSTTTESQLSPFTIALLGGAAGATTLYCIWLLTPSGKMTRRINRLARDADVKYQQVSTMIKSKTPSTDEAASTLKQICYSYVSWVPGGRAYVDSAFRDLNAVREKHGEEVDKLVRETWGEFQSIAREGSFSFETAARAWDALAELGKKVANLSGDVAQDVVERHPQVKEWVGEPLRQMAEKAALYGPDAKKLVDETWQQVNEIAVSGVSMESADKVRKLVEEKMQQLKMIGDETWEKGMKQAQPYLDKAPRVRDMIMENVDALKEGNVAGLWEQVKSLGEGTDVSKVEEYVRKAVEKAKSSGGSLAQKGISAAVGSQPSLWHKVDPFEDVDENTKRKLREDLKALSTALEKHSDEATKLMQETKDDLRKVIQEKARKAQELAEKAKKGQ</sequence>
<dbReference type="RefSeq" id="XP_006694411.1">
    <property type="nucleotide sequence ID" value="XM_006694348.1"/>
</dbReference>
<evidence type="ECO:0000313" key="4">
    <source>
        <dbReference type="Proteomes" id="UP000008066"/>
    </source>
</evidence>
<keyword evidence="2" id="KW-1133">Transmembrane helix</keyword>
<accession>G0S8Q9</accession>
<dbReference type="STRING" id="759272.G0S8Q9"/>
<dbReference type="HOGENOM" id="CLU_033245_0_0_1"/>